<sequence length="138" mass="15329">MRILGLDIGDRTIGVAVSDPLGLTAQGITTIRRKSIEKDLEEIKKICEEYSVESIVAGLPKNMNGTLGPQSEKVISFCDLIKEDINLPINMWDERLTTVAAHRAMLEADLSRAKRKKIVDKMAAIYILQGYLDSIAKK</sequence>
<organism evidence="7 8">
    <name type="scientific">Clostridium aciditolerans</name>
    <dbReference type="NCBI Taxonomy" id="339861"/>
    <lineage>
        <taxon>Bacteria</taxon>
        <taxon>Bacillati</taxon>
        <taxon>Bacillota</taxon>
        <taxon>Clostridia</taxon>
        <taxon>Eubacteriales</taxon>
        <taxon>Clostridiaceae</taxon>
        <taxon>Clostridium</taxon>
    </lineage>
</organism>
<proteinExistence type="inferred from homology"/>
<evidence type="ECO:0000256" key="3">
    <source>
        <dbReference type="ARBA" id="ARBA00022722"/>
    </source>
</evidence>
<comment type="caution">
    <text evidence="7">The sequence shown here is derived from an EMBL/GenBank/DDBJ whole genome shotgun (WGS) entry which is preliminary data.</text>
</comment>
<evidence type="ECO:0000256" key="5">
    <source>
        <dbReference type="HAMAP-Rule" id="MF_00651"/>
    </source>
</evidence>
<dbReference type="PANTHER" id="PTHR33317">
    <property type="entry name" value="POLYNUCLEOTIDYL TRANSFERASE, RIBONUCLEASE H-LIKE SUPERFAMILY PROTEIN"/>
    <property type="match status" value="1"/>
</dbReference>
<dbReference type="CDD" id="cd16964">
    <property type="entry name" value="YqgF"/>
    <property type="match status" value="1"/>
</dbReference>
<comment type="similarity">
    <text evidence="5">Belongs to the YqgF HJR family.</text>
</comment>
<dbReference type="HAMAP" id="MF_00651">
    <property type="entry name" value="Nuclease_YqgF"/>
    <property type="match status" value="1"/>
</dbReference>
<dbReference type="EMBL" id="JAEEGB010000016">
    <property type="protein sequence ID" value="MBI6873944.1"/>
    <property type="molecule type" value="Genomic_DNA"/>
</dbReference>
<comment type="subcellular location">
    <subcellularLocation>
        <location evidence="5">Cytoplasm</location>
    </subcellularLocation>
</comment>
<dbReference type="Gene3D" id="3.30.420.140">
    <property type="entry name" value="YqgF/RNase H-like domain"/>
    <property type="match status" value="1"/>
</dbReference>
<dbReference type="RefSeq" id="WP_211143362.1">
    <property type="nucleotide sequence ID" value="NZ_JAEEGB010000016.1"/>
</dbReference>
<dbReference type="GO" id="GO:0004518">
    <property type="term" value="F:nuclease activity"/>
    <property type="evidence" value="ECO:0007669"/>
    <property type="project" value="UniProtKB-KW"/>
</dbReference>
<dbReference type="InterPro" id="IPR037027">
    <property type="entry name" value="YqgF/RNaseH-like_dom_sf"/>
</dbReference>
<dbReference type="SMART" id="SM00732">
    <property type="entry name" value="YqgFc"/>
    <property type="match status" value="1"/>
</dbReference>
<dbReference type="InterPro" id="IPR006641">
    <property type="entry name" value="YqgF/RNaseH-like_dom"/>
</dbReference>
<dbReference type="SUPFAM" id="SSF53098">
    <property type="entry name" value="Ribonuclease H-like"/>
    <property type="match status" value="1"/>
</dbReference>
<evidence type="ECO:0000256" key="2">
    <source>
        <dbReference type="ARBA" id="ARBA00022517"/>
    </source>
</evidence>
<keyword evidence="3 5" id="KW-0540">Nuclease</keyword>
<name>A0A934M221_9CLOT</name>
<accession>A0A934M221</accession>
<dbReference type="GO" id="GO:0016788">
    <property type="term" value="F:hydrolase activity, acting on ester bonds"/>
    <property type="evidence" value="ECO:0007669"/>
    <property type="project" value="UniProtKB-UniRule"/>
</dbReference>
<dbReference type="GO" id="GO:0000967">
    <property type="term" value="P:rRNA 5'-end processing"/>
    <property type="evidence" value="ECO:0007669"/>
    <property type="project" value="UniProtKB-UniRule"/>
</dbReference>
<dbReference type="GO" id="GO:0005829">
    <property type="term" value="C:cytosol"/>
    <property type="evidence" value="ECO:0007669"/>
    <property type="project" value="TreeGrafter"/>
</dbReference>
<dbReference type="Proteomes" id="UP000622687">
    <property type="component" value="Unassembled WGS sequence"/>
</dbReference>
<reference evidence="7" key="1">
    <citation type="submission" date="2020-12" db="EMBL/GenBank/DDBJ databases">
        <title>Clostridium thailandense sp. nov., a novel acetogenic bacterium isolated from peat land soil in Thailand.</title>
        <authorList>
            <person name="Chaikitkaew S."/>
            <person name="Birkeland N.K."/>
        </authorList>
    </citation>
    <scope>NUCLEOTIDE SEQUENCE</scope>
    <source>
        <strain evidence="7">DSM 17425</strain>
    </source>
</reference>
<dbReference type="AlphaFoldDB" id="A0A934M221"/>
<evidence type="ECO:0000256" key="1">
    <source>
        <dbReference type="ARBA" id="ARBA00022490"/>
    </source>
</evidence>
<dbReference type="PANTHER" id="PTHR33317:SF4">
    <property type="entry name" value="POLYNUCLEOTIDYL TRANSFERASE, RIBONUCLEASE H-LIKE SUPERFAMILY PROTEIN"/>
    <property type="match status" value="1"/>
</dbReference>
<gene>
    <name evidence="7" type="primary">ruvX</name>
    <name evidence="7" type="ORF">I6U51_14755</name>
</gene>
<dbReference type="NCBIfam" id="TIGR00250">
    <property type="entry name" value="RNAse_H_YqgF"/>
    <property type="match status" value="1"/>
</dbReference>
<keyword evidence="8" id="KW-1185">Reference proteome</keyword>
<dbReference type="Pfam" id="PF03652">
    <property type="entry name" value="RuvX"/>
    <property type="match status" value="1"/>
</dbReference>
<evidence type="ECO:0000259" key="6">
    <source>
        <dbReference type="SMART" id="SM00732"/>
    </source>
</evidence>
<keyword evidence="2 5" id="KW-0690">Ribosome biogenesis</keyword>
<comment type="function">
    <text evidence="5">Could be a nuclease involved in processing of the 5'-end of pre-16S rRNA.</text>
</comment>
<keyword evidence="4 5" id="KW-0378">Hydrolase</keyword>
<evidence type="ECO:0000313" key="7">
    <source>
        <dbReference type="EMBL" id="MBI6873944.1"/>
    </source>
</evidence>
<keyword evidence="1 5" id="KW-0963">Cytoplasm</keyword>
<evidence type="ECO:0000256" key="4">
    <source>
        <dbReference type="ARBA" id="ARBA00022801"/>
    </source>
</evidence>
<feature type="domain" description="YqgF/RNase H-like" evidence="6">
    <location>
        <begin position="1"/>
        <end position="101"/>
    </location>
</feature>
<evidence type="ECO:0000313" key="8">
    <source>
        <dbReference type="Proteomes" id="UP000622687"/>
    </source>
</evidence>
<dbReference type="InterPro" id="IPR005227">
    <property type="entry name" value="YqgF"/>
</dbReference>
<protein>
    <recommendedName>
        <fullName evidence="5">Putative pre-16S rRNA nuclease</fullName>
        <ecNumber evidence="5">3.1.-.-</ecNumber>
    </recommendedName>
</protein>
<dbReference type="EC" id="3.1.-.-" evidence="5"/>
<dbReference type="InterPro" id="IPR012337">
    <property type="entry name" value="RNaseH-like_sf"/>
</dbReference>